<dbReference type="eggNOG" id="COG1523">
    <property type="taxonomic scope" value="Bacteria"/>
</dbReference>
<dbReference type="KEGG" id="hhl:Halha_1219"/>
<dbReference type="Pfam" id="PF02922">
    <property type="entry name" value="CBM_48"/>
    <property type="match status" value="1"/>
</dbReference>
<proteinExistence type="inferred from homology"/>
<dbReference type="InterPro" id="IPR017853">
    <property type="entry name" value="GH"/>
</dbReference>
<reference evidence="12" key="1">
    <citation type="submission" date="2012-02" db="EMBL/GenBank/DDBJ databases">
        <title>The complete genome of Halobacteroides halobius DSM 5150.</title>
        <authorList>
            <person name="Lucas S."/>
            <person name="Copeland A."/>
            <person name="Lapidus A."/>
            <person name="Glavina del Rio T."/>
            <person name="Dalin E."/>
            <person name="Tice H."/>
            <person name="Bruce D."/>
            <person name="Goodwin L."/>
            <person name="Pitluck S."/>
            <person name="Peters L."/>
            <person name="Mikhailova N."/>
            <person name="Gu W."/>
            <person name="Kyrpides N."/>
            <person name="Mavromatis K."/>
            <person name="Ivanova N."/>
            <person name="Brettin T."/>
            <person name="Detter J.C."/>
            <person name="Han C."/>
            <person name="Larimer F."/>
            <person name="Land M."/>
            <person name="Hauser L."/>
            <person name="Markowitz V."/>
            <person name="Cheng J.-F."/>
            <person name="Hugenholtz P."/>
            <person name="Woyke T."/>
            <person name="Wu D."/>
            <person name="Tindall B."/>
            <person name="Pomrenke H."/>
            <person name="Brambilla E."/>
            <person name="Klenk H.-P."/>
            <person name="Eisen J.A."/>
        </authorList>
    </citation>
    <scope>NUCLEOTIDE SEQUENCE [LARGE SCALE GENOMIC DNA]</scope>
    <source>
        <strain evidence="12">ATCC 35273 / DSM 5150 / MD-1</strain>
    </source>
</reference>
<dbReference type="RefSeq" id="WP_015326888.1">
    <property type="nucleotide sequence ID" value="NC_019978.1"/>
</dbReference>
<dbReference type="Proteomes" id="UP000010880">
    <property type="component" value="Chromosome"/>
</dbReference>
<evidence type="ECO:0000259" key="10">
    <source>
        <dbReference type="SMART" id="SM00642"/>
    </source>
</evidence>
<dbReference type="Gene3D" id="3.20.20.80">
    <property type="entry name" value="Glycosidases"/>
    <property type="match status" value="1"/>
</dbReference>
<dbReference type="Gene3D" id="2.60.40.10">
    <property type="entry name" value="Immunoglobulins"/>
    <property type="match status" value="1"/>
</dbReference>
<dbReference type="InterPro" id="IPR005323">
    <property type="entry name" value="CBM41_pullulanase"/>
</dbReference>
<name>L0K815_HALHC</name>
<dbReference type="InterPro" id="IPR013783">
    <property type="entry name" value="Ig-like_fold"/>
</dbReference>
<protein>
    <recommendedName>
        <fullName evidence="7">pullulanase</fullName>
        <ecNumber evidence="7">3.2.1.41</ecNumber>
    </recommendedName>
    <alternativeName>
        <fullName evidence="8">Alpha-dextrin endo-1,6-alpha-glucosidase</fullName>
    </alternativeName>
    <alternativeName>
        <fullName evidence="9">Pullulan 6-glucanohydrolase</fullName>
    </alternativeName>
</protein>
<evidence type="ECO:0000256" key="1">
    <source>
        <dbReference type="ARBA" id="ARBA00008061"/>
    </source>
</evidence>
<dbReference type="InterPro" id="IPR014756">
    <property type="entry name" value="Ig_E-set"/>
</dbReference>
<dbReference type="Gene3D" id="2.60.40.1110">
    <property type="match status" value="1"/>
</dbReference>
<dbReference type="GO" id="GO:0030246">
    <property type="term" value="F:carbohydrate binding"/>
    <property type="evidence" value="ECO:0007669"/>
    <property type="project" value="InterPro"/>
</dbReference>
<keyword evidence="5" id="KW-0326">Glycosidase</keyword>
<dbReference type="InterPro" id="IPR006047">
    <property type="entry name" value="GH13_cat_dom"/>
</dbReference>
<evidence type="ECO:0000256" key="2">
    <source>
        <dbReference type="ARBA" id="ARBA00022729"/>
    </source>
</evidence>
<dbReference type="EMBL" id="CP003359">
    <property type="protein sequence ID" value="AGB41166.1"/>
    <property type="molecule type" value="Genomic_DNA"/>
</dbReference>
<gene>
    <name evidence="11" type="ordered locus">Halha_1219</name>
</gene>
<evidence type="ECO:0000256" key="9">
    <source>
        <dbReference type="ARBA" id="ARBA00031076"/>
    </source>
</evidence>
<dbReference type="OrthoDB" id="9800174at2"/>
<dbReference type="SUPFAM" id="SSF81296">
    <property type="entry name" value="E set domains"/>
    <property type="match status" value="1"/>
</dbReference>
<dbReference type="PATRIC" id="fig|748449.3.peg.1178"/>
<dbReference type="SUPFAM" id="SSF49452">
    <property type="entry name" value="Starch-binding domain-like"/>
    <property type="match status" value="1"/>
</dbReference>
<dbReference type="GO" id="GO:0005975">
    <property type="term" value="P:carbohydrate metabolic process"/>
    <property type="evidence" value="ECO:0007669"/>
    <property type="project" value="InterPro"/>
</dbReference>
<accession>L0K815</accession>
<evidence type="ECO:0000256" key="8">
    <source>
        <dbReference type="ARBA" id="ARBA00029618"/>
    </source>
</evidence>
<evidence type="ECO:0000256" key="6">
    <source>
        <dbReference type="ARBA" id="ARBA00023965"/>
    </source>
</evidence>
<organism evidence="11 12">
    <name type="scientific">Halobacteroides halobius (strain ATCC 35273 / DSM 5150 / MD-1)</name>
    <dbReference type="NCBI Taxonomy" id="748449"/>
    <lineage>
        <taxon>Bacteria</taxon>
        <taxon>Bacillati</taxon>
        <taxon>Bacillota</taxon>
        <taxon>Clostridia</taxon>
        <taxon>Halanaerobiales</taxon>
        <taxon>Halobacteroidaceae</taxon>
        <taxon>Halobacteroides</taxon>
    </lineage>
</organism>
<dbReference type="InterPro" id="IPR013784">
    <property type="entry name" value="Carb-bd-like_fold"/>
</dbReference>
<evidence type="ECO:0000256" key="7">
    <source>
        <dbReference type="ARBA" id="ARBA00024062"/>
    </source>
</evidence>
<evidence type="ECO:0000256" key="5">
    <source>
        <dbReference type="ARBA" id="ARBA00023295"/>
    </source>
</evidence>
<dbReference type="STRING" id="748449.Halha_1219"/>
<dbReference type="AlphaFoldDB" id="L0K815"/>
<keyword evidence="12" id="KW-1185">Reference proteome</keyword>
<evidence type="ECO:0000313" key="12">
    <source>
        <dbReference type="Proteomes" id="UP000010880"/>
    </source>
</evidence>
<evidence type="ECO:0000256" key="4">
    <source>
        <dbReference type="ARBA" id="ARBA00022837"/>
    </source>
</evidence>
<keyword evidence="2" id="KW-0732">Signal</keyword>
<comment type="similarity">
    <text evidence="1">Belongs to the glycosyl hydrolase 13 family.</text>
</comment>
<dbReference type="SMART" id="SM00642">
    <property type="entry name" value="Aamy"/>
    <property type="match status" value="1"/>
</dbReference>
<keyword evidence="4" id="KW-0106">Calcium</keyword>
<feature type="domain" description="Glycosyl hydrolase family 13 catalytic" evidence="10">
    <location>
        <begin position="261"/>
        <end position="611"/>
    </location>
</feature>
<sequence>MRNKIRIHYDNGNNFSKPRLWIWTIGSGSLEREIEPVGEDEYGVYYDVMVNRNNFYFKFKDIGKKGVIWEDDENNREYNAGLGGEIWSKAGIHNIYSVKPDRPIGHIKEVYNKIKDLIPQENFYLPQTDVSGGKVHSLLGAHKLTDGSISFALFHPRAAKVSLSLNQEDKLVELELYRGFYNQPNIWWGRIPATQVKNRVEYKFYVQGGTAGNERLVYDPYTRVYSDDYKLSNCVVVDPTEFQWTDEEWQTPDISQLIIYELNVYGFTDGDSDIPLEDQSTFRGITKRIKDGYFADLGITALALMPTSEAWSHFGLGYDPCSFMSVEHDFGSPDDFREMINTAHQHGLAVIIDQVFNHTSNDFNPLWKLIDDGSSPGGLYFDGSTKWGNKLATGRDEVDNMLIDSCKLFIKEYHIDGFRFDATHSNYTDHKLLYQIQDEIRNSGFKSNAILIAENLPNQSDLNFAGYNGYAQWADLFHDKMKALIREGVFRNWCDDSPNNLGDMFYFCKNQFAKHTNNVINYSESHDEPSIRYEVETNNILDCNIKDRKARLAMMATMVALGQPMIYMGQEFGVNRKSNVIDIDTVTPDPNCPEYEYNDFYRWTQKLIKLRKRYDALKISGSNPVETDQFSWMIGPWMSDNKGANRKVIGWRTKSGHQEMLILLNFGNKDVDVDLEFPAWGRWIKLADIKEVNDLPPVGTRNPANNSLEVQNNIFSNFTLPPYSGFIYKKATGRN</sequence>
<evidence type="ECO:0000313" key="11">
    <source>
        <dbReference type="EMBL" id="AGB41166.1"/>
    </source>
</evidence>
<dbReference type="InterPro" id="IPR004193">
    <property type="entry name" value="Glyco_hydro_13_N"/>
</dbReference>
<dbReference type="HOGENOM" id="CLU_372907_0_0_9"/>
<dbReference type="SUPFAM" id="SSF51445">
    <property type="entry name" value="(Trans)glycosidases"/>
    <property type="match status" value="1"/>
</dbReference>
<dbReference type="EC" id="3.2.1.41" evidence="7"/>
<dbReference type="PANTHER" id="PTHR43002">
    <property type="entry name" value="GLYCOGEN DEBRANCHING ENZYME"/>
    <property type="match status" value="1"/>
</dbReference>
<dbReference type="GO" id="GO:0051060">
    <property type="term" value="F:pullulanase activity"/>
    <property type="evidence" value="ECO:0007669"/>
    <property type="project" value="UniProtKB-EC"/>
</dbReference>
<evidence type="ECO:0000256" key="3">
    <source>
        <dbReference type="ARBA" id="ARBA00022801"/>
    </source>
</evidence>
<comment type="catalytic activity">
    <reaction evidence="6">
        <text>Hydrolysis of (1-&gt;6)-alpha-D-glucosidic linkages in pullulan, amylopectin and glycogen, and in the alpha- and beta-limit dextrins of amylopectin and glycogen.</text>
        <dbReference type="EC" id="3.2.1.41"/>
    </reaction>
</comment>
<keyword evidence="3" id="KW-0378">Hydrolase</keyword>
<dbReference type="Pfam" id="PF03714">
    <property type="entry name" value="PUD"/>
    <property type="match status" value="1"/>
</dbReference>
<dbReference type="Pfam" id="PF00128">
    <property type="entry name" value="Alpha-amylase"/>
    <property type="match status" value="2"/>
</dbReference>